<comment type="caution">
    <text evidence="2">The sequence shown here is derived from an EMBL/GenBank/DDBJ whole genome shotgun (WGS) entry which is preliminary data.</text>
</comment>
<reference evidence="2 3" key="1">
    <citation type="submission" date="2023-05" db="EMBL/GenBank/DDBJ databases">
        <title>Pseudoalteromonas ardens sp. nov., Pseudoalteromonas obscura sp. nov., and Pseudoalteromonas umbrosa sp. nov., isolated from the coral Montipora capitata.</title>
        <authorList>
            <person name="Thomas E.M."/>
            <person name="Smith E.M."/>
            <person name="Papke E."/>
            <person name="Shlafstein M.D."/>
            <person name="Oline D.K."/>
            <person name="Videau P."/>
            <person name="Saw J.H."/>
            <person name="Strangman W.K."/>
            <person name="Ushijima B."/>
        </authorList>
    </citation>
    <scope>NUCLEOTIDE SEQUENCE [LARGE SCALE GENOMIC DNA]</scope>
    <source>
        <strain evidence="2 3">P94</strain>
    </source>
</reference>
<feature type="transmembrane region" description="Helical" evidence="1">
    <location>
        <begin position="6"/>
        <end position="28"/>
    </location>
</feature>
<keyword evidence="1" id="KW-0472">Membrane</keyword>
<keyword evidence="1" id="KW-0812">Transmembrane</keyword>
<feature type="transmembrane region" description="Helical" evidence="1">
    <location>
        <begin position="75"/>
        <end position="96"/>
    </location>
</feature>
<name>A0ABT7EKK1_9GAMM</name>
<feature type="transmembrane region" description="Helical" evidence="1">
    <location>
        <begin position="103"/>
        <end position="123"/>
    </location>
</feature>
<accession>A0ABT7EKK1</accession>
<dbReference type="Pfam" id="PF04657">
    <property type="entry name" value="DMT_YdcZ"/>
    <property type="match status" value="1"/>
</dbReference>
<feature type="transmembrane region" description="Helical" evidence="1">
    <location>
        <begin position="40"/>
        <end position="60"/>
    </location>
</feature>
<dbReference type="InterPro" id="IPR006750">
    <property type="entry name" value="YdcZ"/>
</dbReference>
<gene>
    <name evidence="2" type="ORF">QNM18_10870</name>
</gene>
<proteinExistence type="predicted"/>
<dbReference type="PANTHER" id="PTHR34821:SF2">
    <property type="entry name" value="INNER MEMBRANE PROTEIN YDCZ"/>
    <property type="match status" value="1"/>
</dbReference>
<dbReference type="PANTHER" id="PTHR34821">
    <property type="entry name" value="INNER MEMBRANE PROTEIN YDCZ"/>
    <property type="match status" value="1"/>
</dbReference>
<evidence type="ECO:0000256" key="1">
    <source>
        <dbReference type="SAM" id="Phobius"/>
    </source>
</evidence>
<keyword evidence="3" id="KW-1185">Reference proteome</keyword>
<evidence type="ECO:0000313" key="2">
    <source>
        <dbReference type="EMBL" id="MDK2595548.1"/>
    </source>
</evidence>
<protein>
    <submittedName>
        <fullName evidence="2">DMT family transporter</fullName>
    </submittedName>
</protein>
<dbReference type="RefSeq" id="WP_284137207.1">
    <property type="nucleotide sequence ID" value="NZ_JASJUT010000003.1"/>
</dbReference>
<dbReference type="Proteomes" id="UP001231915">
    <property type="component" value="Unassembled WGS sequence"/>
</dbReference>
<sequence length="156" mass="16938">MLQGTQNFMLYGFIMFVAGLGIPIMAALNGGLSNKLQNTALAAVILLFVGFCIALTYLFTTSGLPKTLYATGTPWYFYFGGCFVMFYILTISCVAPKFGIANAIAFVLLGQLIAMVVIDHFGFFGVKQYALDYKRLTGLTLMIAGIVLVLSKPQQS</sequence>
<evidence type="ECO:0000313" key="3">
    <source>
        <dbReference type="Proteomes" id="UP001231915"/>
    </source>
</evidence>
<keyword evidence="1" id="KW-1133">Transmembrane helix</keyword>
<organism evidence="2 3">
    <name type="scientific">Pseudoalteromonas obscura</name>
    <dbReference type="NCBI Taxonomy" id="3048491"/>
    <lineage>
        <taxon>Bacteria</taxon>
        <taxon>Pseudomonadati</taxon>
        <taxon>Pseudomonadota</taxon>
        <taxon>Gammaproteobacteria</taxon>
        <taxon>Alteromonadales</taxon>
        <taxon>Pseudoalteromonadaceae</taxon>
        <taxon>Pseudoalteromonas</taxon>
    </lineage>
</organism>
<feature type="transmembrane region" description="Helical" evidence="1">
    <location>
        <begin position="135"/>
        <end position="151"/>
    </location>
</feature>
<dbReference type="EMBL" id="JASJUT010000003">
    <property type="protein sequence ID" value="MDK2595548.1"/>
    <property type="molecule type" value="Genomic_DNA"/>
</dbReference>